<name>A0A916VI99_9LACO</name>
<proteinExistence type="predicted"/>
<dbReference type="InterPro" id="IPR036736">
    <property type="entry name" value="ACP-like_sf"/>
</dbReference>
<gene>
    <name evidence="2" type="ORF">LCB40_09530</name>
</gene>
<organism evidence="2 3">
    <name type="scientific">Lactobacillus corticis</name>
    <dbReference type="NCBI Taxonomy" id="2201249"/>
    <lineage>
        <taxon>Bacteria</taxon>
        <taxon>Bacillati</taxon>
        <taxon>Bacillota</taxon>
        <taxon>Bacilli</taxon>
        <taxon>Lactobacillales</taxon>
        <taxon>Lactobacillaceae</taxon>
        <taxon>Lactobacillus</taxon>
    </lineage>
</organism>
<protein>
    <recommendedName>
        <fullName evidence="1">Carrier domain-containing protein</fullName>
    </recommendedName>
</protein>
<dbReference type="EMBL" id="BMAY01000005">
    <property type="protein sequence ID" value="GFZ27073.1"/>
    <property type="molecule type" value="Genomic_DNA"/>
</dbReference>
<dbReference type="PROSITE" id="PS50075">
    <property type="entry name" value="CARRIER"/>
    <property type="match status" value="1"/>
</dbReference>
<dbReference type="RefSeq" id="WP_212780763.1">
    <property type="nucleotide sequence ID" value="NZ_BMAY01000005.1"/>
</dbReference>
<evidence type="ECO:0000313" key="2">
    <source>
        <dbReference type="EMBL" id="GFZ27073.1"/>
    </source>
</evidence>
<dbReference type="Pfam" id="PF00550">
    <property type="entry name" value="PP-binding"/>
    <property type="match status" value="1"/>
</dbReference>
<dbReference type="Proteomes" id="UP000677218">
    <property type="component" value="Unassembled WGS sequence"/>
</dbReference>
<keyword evidence="3" id="KW-1185">Reference proteome</keyword>
<dbReference type="AlphaFoldDB" id="A0A916VI99"/>
<sequence>MSESLTLDDDLFESGADSLNIVSCIIRLEEYLKVSIDIDDFYLYRTPRKILNHLLQNNINSESIDDIEKM</sequence>
<evidence type="ECO:0000313" key="3">
    <source>
        <dbReference type="Proteomes" id="UP000677218"/>
    </source>
</evidence>
<dbReference type="InterPro" id="IPR009081">
    <property type="entry name" value="PP-bd_ACP"/>
</dbReference>
<evidence type="ECO:0000259" key="1">
    <source>
        <dbReference type="PROSITE" id="PS50075"/>
    </source>
</evidence>
<accession>A0A916VI99</accession>
<dbReference type="Gene3D" id="1.10.1200.10">
    <property type="entry name" value="ACP-like"/>
    <property type="match status" value="1"/>
</dbReference>
<feature type="domain" description="Carrier" evidence="1">
    <location>
        <begin position="1"/>
        <end position="58"/>
    </location>
</feature>
<reference evidence="2" key="1">
    <citation type="submission" date="2020-08" db="EMBL/GenBank/DDBJ databases">
        <title>Taxonomic study for Lactobacillus species isolated from hardwood bark.</title>
        <authorList>
            <person name="Tohno M."/>
            <person name="Tanizawa Y."/>
        </authorList>
    </citation>
    <scope>NUCLEOTIDE SEQUENCE</scope>
    <source>
        <strain evidence="2">B40</strain>
    </source>
</reference>
<dbReference type="SUPFAM" id="SSF47336">
    <property type="entry name" value="ACP-like"/>
    <property type="match status" value="1"/>
</dbReference>
<comment type="caution">
    <text evidence="2">The sequence shown here is derived from an EMBL/GenBank/DDBJ whole genome shotgun (WGS) entry which is preliminary data.</text>
</comment>